<evidence type="ECO:0000313" key="8">
    <source>
        <dbReference type="Proteomes" id="UP000596742"/>
    </source>
</evidence>
<feature type="transmembrane region" description="Helical" evidence="6">
    <location>
        <begin position="159"/>
        <end position="181"/>
    </location>
</feature>
<keyword evidence="5" id="KW-0813">Transport</keyword>
<dbReference type="EMBL" id="UYJE01009743">
    <property type="protein sequence ID" value="VDI76328.1"/>
    <property type="molecule type" value="Genomic_DNA"/>
</dbReference>
<dbReference type="InterPro" id="IPR023271">
    <property type="entry name" value="Aquaporin-like"/>
</dbReference>
<dbReference type="InterPro" id="IPR000425">
    <property type="entry name" value="MIP"/>
</dbReference>
<dbReference type="GO" id="GO:0015250">
    <property type="term" value="F:water channel activity"/>
    <property type="evidence" value="ECO:0007669"/>
    <property type="project" value="TreeGrafter"/>
</dbReference>
<dbReference type="PANTHER" id="PTHR19139:SF284">
    <property type="entry name" value="AQUAPORIN"/>
    <property type="match status" value="1"/>
</dbReference>
<evidence type="ECO:0000256" key="6">
    <source>
        <dbReference type="SAM" id="Phobius"/>
    </source>
</evidence>
<evidence type="ECO:0000256" key="5">
    <source>
        <dbReference type="RuleBase" id="RU000477"/>
    </source>
</evidence>
<dbReference type="Gene3D" id="1.20.1080.10">
    <property type="entry name" value="Glycerol uptake facilitator protein"/>
    <property type="match status" value="1"/>
</dbReference>
<name>A0A8B6HBH4_MYTGA</name>
<proteinExistence type="inferred from homology"/>
<accession>A0A8B6HBH4</accession>
<evidence type="ECO:0000256" key="1">
    <source>
        <dbReference type="ARBA" id="ARBA00004141"/>
    </source>
</evidence>
<keyword evidence="2 5" id="KW-0812">Transmembrane</keyword>
<comment type="similarity">
    <text evidence="5">Belongs to the MIP/aquaporin (TC 1.A.8) family.</text>
</comment>
<sequence>MNTDIYLRNRDLGQAPDRQGTEEIDVHNGTEHIQSDETTGKWSISNNTKELLRAIFVEFIGTLFYVFIATNGYWYGPGFVLTSLIISFGKISEGHFNPVVTLAVSISRGFTRMTALYVIAQMVGGIAGAALAKVVFFDYSNAVRLGPYLNVLGKSVEPANGILCEGLSTFLLVLTYLMCIVDKRNKDSMLSPIAIGCVVTANIVTT</sequence>
<evidence type="ECO:0000313" key="7">
    <source>
        <dbReference type="EMBL" id="VDI76328.1"/>
    </source>
</evidence>
<dbReference type="SUPFAM" id="SSF81338">
    <property type="entry name" value="Aquaporin-like"/>
    <property type="match status" value="1"/>
</dbReference>
<dbReference type="AlphaFoldDB" id="A0A8B6HBH4"/>
<dbReference type="PRINTS" id="PR00783">
    <property type="entry name" value="MINTRINSICP"/>
</dbReference>
<dbReference type="Pfam" id="PF00230">
    <property type="entry name" value="MIP"/>
    <property type="match status" value="1"/>
</dbReference>
<dbReference type="GO" id="GO:0005886">
    <property type="term" value="C:plasma membrane"/>
    <property type="evidence" value="ECO:0007669"/>
    <property type="project" value="TreeGrafter"/>
</dbReference>
<dbReference type="InterPro" id="IPR034294">
    <property type="entry name" value="Aquaporin_transptr"/>
</dbReference>
<reference evidence="7" key="1">
    <citation type="submission" date="2018-11" db="EMBL/GenBank/DDBJ databases">
        <authorList>
            <person name="Alioto T."/>
            <person name="Alioto T."/>
        </authorList>
    </citation>
    <scope>NUCLEOTIDE SEQUENCE</scope>
</reference>
<feature type="transmembrane region" description="Helical" evidence="6">
    <location>
        <begin position="51"/>
        <end position="68"/>
    </location>
</feature>
<dbReference type="Proteomes" id="UP000596742">
    <property type="component" value="Unassembled WGS sequence"/>
</dbReference>
<evidence type="ECO:0000256" key="2">
    <source>
        <dbReference type="ARBA" id="ARBA00022692"/>
    </source>
</evidence>
<dbReference type="OrthoDB" id="3222at2759"/>
<keyword evidence="3 6" id="KW-1133">Transmembrane helix</keyword>
<gene>
    <name evidence="7" type="ORF">MGAL_10B017099</name>
</gene>
<keyword evidence="8" id="KW-1185">Reference proteome</keyword>
<comment type="caution">
    <text evidence="7">The sequence shown here is derived from an EMBL/GenBank/DDBJ whole genome shotgun (WGS) entry which is preliminary data.</text>
</comment>
<evidence type="ECO:0000256" key="4">
    <source>
        <dbReference type="ARBA" id="ARBA00023136"/>
    </source>
</evidence>
<evidence type="ECO:0000256" key="3">
    <source>
        <dbReference type="ARBA" id="ARBA00022989"/>
    </source>
</evidence>
<feature type="transmembrane region" description="Helical" evidence="6">
    <location>
        <begin position="114"/>
        <end position="139"/>
    </location>
</feature>
<organism evidence="7 8">
    <name type="scientific">Mytilus galloprovincialis</name>
    <name type="common">Mediterranean mussel</name>
    <dbReference type="NCBI Taxonomy" id="29158"/>
    <lineage>
        <taxon>Eukaryota</taxon>
        <taxon>Metazoa</taxon>
        <taxon>Spiralia</taxon>
        <taxon>Lophotrochozoa</taxon>
        <taxon>Mollusca</taxon>
        <taxon>Bivalvia</taxon>
        <taxon>Autobranchia</taxon>
        <taxon>Pteriomorphia</taxon>
        <taxon>Mytilida</taxon>
        <taxon>Mytiloidea</taxon>
        <taxon>Mytilidae</taxon>
        <taxon>Mytilinae</taxon>
        <taxon>Mytilus</taxon>
    </lineage>
</organism>
<keyword evidence="4 6" id="KW-0472">Membrane</keyword>
<dbReference type="PANTHER" id="PTHR19139">
    <property type="entry name" value="AQUAPORIN TRANSPORTER"/>
    <property type="match status" value="1"/>
</dbReference>
<protein>
    <submittedName>
        <fullName evidence="7">Uncharacterized protein</fullName>
    </submittedName>
</protein>
<comment type="subcellular location">
    <subcellularLocation>
        <location evidence="1">Membrane</location>
        <topology evidence="1">Multi-pass membrane protein</topology>
    </subcellularLocation>
</comment>